<evidence type="ECO:0000256" key="1">
    <source>
        <dbReference type="ARBA" id="ARBA00004141"/>
    </source>
</evidence>
<gene>
    <name evidence="8" type="ORF">EZS27_002306</name>
</gene>
<feature type="transmembrane region" description="Helical" evidence="5">
    <location>
        <begin position="175"/>
        <end position="197"/>
    </location>
</feature>
<dbReference type="GO" id="GO:0016020">
    <property type="term" value="C:membrane"/>
    <property type="evidence" value="ECO:0007669"/>
    <property type="project" value="UniProtKB-SubCell"/>
</dbReference>
<dbReference type="Pfam" id="PF20216">
    <property type="entry name" value="DUF6576"/>
    <property type="match status" value="1"/>
</dbReference>
<dbReference type="InterPro" id="IPR046483">
    <property type="entry name" value="DUF6576"/>
</dbReference>
<sequence>MVKPIINLKGPFQKGNICIRLIYINSVVFFVIALITVFFQLFSENIATIFSFLELPASFARFTKRPWSLVTYMFMHADFLHLLFNMLWLYWFGTLFLYFFSAKHLRGLYLYGGIFGGLLYMACYNIFPYFRPMVEYSSMMGASASVLAVVAAVAYREPDYSVRLMLIGHIRLKYIALIVILSDLLFITSGNAVGHIAHLGGALAGFCFVAGLNKGIDITGWINKLLDGVLFLFNKNTWRRKRKPFMKVQHYVRNAQDYNYSKEVHSNKVDGILDKLKKSGYESLTAEEKKTLFDASKR</sequence>
<feature type="transmembrane region" description="Helical" evidence="5">
    <location>
        <begin position="108"/>
        <end position="130"/>
    </location>
</feature>
<dbReference type="Pfam" id="PF01694">
    <property type="entry name" value="Rhomboid"/>
    <property type="match status" value="1"/>
</dbReference>
<dbReference type="InterPro" id="IPR035952">
    <property type="entry name" value="Rhomboid-like_sf"/>
</dbReference>
<dbReference type="Gene3D" id="1.20.1540.10">
    <property type="entry name" value="Rhomboid-like"/>
    <property type="match status" value="1"/>
</dbReference>
<accession>A0A5J4SYP9</accession>
<dbReference type="GO" id="GO:0004252">
    <property type="term" value="F:serine-type endopeptidase activity"/>
    <property type="evidence" value="ECO:0007669"/>
    <property type="project" value="InterPro"/>
</dbReference>
<proteinExistence type="predicted"/>
<reference evidence="8" key="1">
    <citation type="submission" date="2019-03" db="EMBL/GenBank/DDBJ databases">
        <title>Single cell metagenomics reveals metabolic interactions within the superorganism composed of flagellate Streblomastix strix and complex community of Bacteroidetes bacteria on its surface.</title>
        <authorList>
            <person name="Treitli S.C."/>
            <person name="Kolisko M."/>
            <person name="Husnik F."/>
            <person name="Keeling P."/>
            <person name="Hampl V."/>
        </authorList>
    </citation>
    <scope>NUCLEOTIDE SEQUENCE</scope>
    <source>
        <strain evidence="8">STM</strain>
    </source>
</reference>
<name>A0A5J4SYP9_9ZZZZ</name>
<dbReference type="PANTHER" id="PTHR43066">
    <property type="entry name" value="RHOMBOID-RELATED PROTEIN"/>
    <property type="match status" value="1"/>
</dbReference>
<organism evidence="8">
    <name type="scientific">termite gut metagenome</name>
    <dbReference type="NCBI Taxonomy" id="433724"/>
    <lineage>
        <taxon>unclassified sequences</taxon>
        <taxon>metagenomes</taxon>
        <taxon>organismal metagenomes</taxon>
    </lineage>
</organism>
<dbReference type="PANTHER" id="PTHR43066:SF11">
    <property type="entry name" value="PEPTIDASE S54 RHOMBOID DOMAIN-CONTAINING PROTEIN"/>
    <property type="match status" value="1"/>
</dbReference>
<feature type="transmembrane region" description="Helical" evidence="5">
    <location>
        <begin position="79"/>
        <end position="101"/>
    </location>
</feature>
<dbReference type="AlphaFoldDB" id="A0A5J4SYP9"/>
<evidence type="ECO:0000259" key="6">
    <source>
        <dbReference type="Pfam" id="PF01694"/>
    </source>
</evidence>
<feature type="domain" description="DUF6576" evidence="7">
    <location>
        <begin position="257"/>
        <end position="297"/>
    </location>
</feature>
<dbReference type="SUPFAM" id="SSF144091">
    <property type="entry name" value="Rhomboid-like"/>
    <property type="match status" value="1"/>
</dbReference>
<evidence type="ECO:0000256" key="2">
    <source>
        <dbReference type="ARBA" id="ARBA00022692"/>
    </source>
</evidence>
<dbReference type="InterPro" id="IPR022764">
    <property type="entry name" value="Peptidase_S54_rhomboid_dom"/>
</dbReference>
<evidence type="ECO:0000313" key="8">
    <source>
        <dbReference type="EMBL" id="KAA6350340.1"/>
    </source>
</evidence>
<feature type="domain" description="Peptidase S54 rhomboid" evidence="6">
    <location>
        <begin position="65"/>
        <end position="210"/>
    </location>
</feature>
<keyword evidence="2 5" id="KW-0812">Transmembrane</keyword>
<protein>
    <submittedName>
        <fullName evidence="8">Uncharacterized protein</fullName>
    </submittedName>
</protein>
<evidence type="ECO:0000256" key="5">
    <source>
        <dbReference type="SAM" id="Phobius"/>
    </source>
</evidence>
<comment type="caution">
    <text evidence="8">The sequence shown here is derived from an EMBL/GenBank/DDBJ whole genome shotgun (WGS) entry which is preliminary data.</text>
</comment>
<comment type="subcellular location">
    <subcellularLocation>
        <location evidence="1">Membrane</location>
        <topology evidence="1">Multi-pass membrane protein</topology>
    </subcellularLocation>
</comment>
<feature type="transmembrane region" description="Helical" evidence="5">
    <location>
        <begin position="203"/>
        <end position="233"/>
    </location>
</feature>
<evidence type="ECO:0000256" key="3">
    <source>
        <dbReference type="ARBA" id="ARBA00022989"/>
    </source>
</evidence>
<dbReference type="EMBL" id="SNRY01000030">
    <property type="protein sequence ID" value="KAA6350340.1"/>
    <property type="molecule type" value="Genomic_DNA"/>
</dbReference>
<feature type="transmembrane region" description="Helical" evidence="5">
    <location>
        <begin position="21"/>
        <end position="42"/>
    </location>
</feature>
<keyword evidence="3 5" id="KW-1133">Transmembrane helix</keyword>
<evidence type="ECO:0000256" key="4">
    <source>
        <dbReference type="ARBA" id="ARBA00023136"/>
    </source>
</evidence>
<keyword evidence="4 5" id="KW-0472">Membrane</keyword>
<evidence type="ECO:0000259" key="7">
    <source>
        <dbReference type="Pfam" id="PF20216"/>
    </source>
</evidence>
<feature type="transmembrane region" description="Helical" evidence="5">
    <location>
        <begin position="136"/>
        <end position="155"/>
    </location>
</feature>